<dbReference type="InterPro" id="IPR050623">
    <property type="entry name" value="Glucan_succinyl_AcylTrfase"/>
</dbReference>
<organism evidence="3 4">
    <name type="scientific">Marinitenerispora sediminis</name>
    <dbReference type="NCBI Taxonomy" id="1931232"/>
    <lineage>
        <taxon>Bacteria</taxon>
        <taxon>Bacillati</taxon>
        <taxon>Actinomycetota</taxon>
        <taxon>Actinomycetes</taxon>
        <taxon>Streptosporangiales</taxon>
        <taxon>Nocardiopsidaceae</taxon>
        <taxon>Marinitenerispora</taxon>
    </lineage>
</organism>
<sequence>MSARRAHAHRVRRATDTGTATTMRSDYVDWLRSLGILYLFPYHTARVFNEGTPFYVKGEVNAFSSVLVELSYWFMPLLFLLAGAASHHALRRRSAGRYLRERVFRLLVPFLFGALVIVPPQSYYAMRFHRDYQGGYGEFLRSYFTDFSDWSEYAGGISPAHLWFILFLFVISAALVLPMRAAVRTGYAPGWPRHPVLLVLPAAVLAVLSLLPDLAGKNILVFAGYFLLGFLVAADDAVVGAVERHRRWYLAAALLGAAGVLADIRVPGDRPDALSAGLEQLACWVALLAMLGYGKRYLNRRSAAMTYFGPASFPVYVLHQTFLVAVGYYVLLVADSGVVPFLAVMVLSFVLSLASYEAIRRVGAARAVFGLGASRHGVGHGRT</sequence>
<dbReference type="Proteomes" id="UP000253318">
    <property type="component" value="Unassembled WGS sequence"/>
</dbReference>
<feature type="transmembrane region" description="Helical" evidence="1">
    <location>
        <begin position="273"/>
        <end position="293"/>
    </location>
</feature>
<feature type="transmembrane region" description="Helical" evidence="1">
    <location>
        <begin position="218"/>
        <end position="241"/>
    </location>
</feature>
<feature type="transmembrane region" description="Helical" evidence="1">
    <location>
        <begin position="195"/>
        <end position="212"/>
    </location>
</feature>
<dbReference type="PANTHER" id="PTHR36927">
    <property type="entry name" value="BLR4337 PROTEIN"/>
    <property type="match status" value="1"/>
</dbReference>
<feature type="transmembrane region" description="Helical" evidence="1">
    <location>
        <begin position="313"/>
        <end position="331"/>
    </location>
</feature>
<comment type="caution">
    <text evidence="3">The sequence shown here is derived from an EMBL/GenBank/DDBJ whole genome shotgun (WGS) entry which is preliminary data.</text>
</comment>
<keyword evidence="4" id="KW-1185">Reference proteome</keyword>
<evidence type="ECO:0000313" key="4">
    <source>
        <dbReference type="Proteomes" id="UP000253318"/>
    </source>
</evidence>
<accession>A0A368T8E3</accession>
<dbReference type="InterPro" id="IPR002656">
    <property type="entry name" value="Acyl_transf_3_dom"/>
</dbReference>
<keyword evidence="1" id="KW-1133">Transmembrane helix</keyword>
<feature type="transmembrane region" description="Helical" evidence="1">
    <location>
        <begin position="160"/>
        <end position="183"/>
    </location>
</feature>
<dbReference type="PANTHER" id="PTHR36927:SF3">
    <property type="entry name" value="GLUCANS BIOSYNTHESIS PROTEIN C"/>
    <property type="match status" value="1"/>
</dbReference>
<keyword evidence="1" id="KW-0812">Transmembrane</keyword>
<feature type="transmembrane region" description="Helical" evidence="1">
    <location>
        <begin position="102"/>
        <end position="120"/>
    </location>
</feature>
<gene>
    <name evidence="3" type="ORF">DEF24_07630</name>
</gene>
<feature type="transmembrane region" description="Helical" evidence="1">
    <location>
        <begin position="248"/>
        <end position="267"/>
    </location>
</feature>
<dbReference type="EMBL" id="QEIN01000043">
    <property type="protein sequence ID" value="RCV60243.1"/>
    <property type="molecule type" value="Genomic_DNA"/>
</dbReference>
<dbReference type="GO" id="GO:0016747">
    <property type="term" value="F:acyltransferase activity, transferring groups other than amino-acyl groups"/>
    <property type="evidence" value="ECO:0007669"/>
    <property type="project" value="InterPro"/>
</dbReference>
<evidence type="ECO:0000259" key="2">
    <source>
        <dbReference type="Pfam" id="PF01757"/>
    </source>
</evidence>
<keyword evidence="1" id="KW-0472">Membrane</keyword>
<dbReference type="Pfam" id="PF01757">
    <property type="entry name" value="Acyl_transf_3"/>
    <property type="match status" value="1"/>
</dbReference>
<feature type="transmembrane region" description="Helical" evidence="1">
    <location>
        <begin position="337"/>
        <end position="356"/>
    </location>
</feature>
<name>A0A368T8E3_9ACTN</name>
<feature type="transmembrane region" description="Helical" evidence="1">
    <location>
        <begin position="70"/>
        <end position="90"/>
    </location>
</feature>
<feature type="domain" description="Acyltransferase 3" evidence="2">
    <location>
        <begin position="26"/>
        <end position="356"/>
    </location>
</feature>
<evidence type="ECO:0000313" key="3">
    <source>
        <dbReference type="EMBL" id="RCV60243.1"/>
    </source>
</evidence>
<protein>
    <recommendedName>
        <fullName evidence="2">Acyltransferase 3 domain-containing protein</fullName>
    </recommendedName>
</protein>
<reference evidence="3 4" key="1">
    <citation type="submission" date="2018-04" db="EMBL/GenBank/DDBJ databases">
        <title>Novel actinobacteria from marine sediment.</title>
        <authorList>
            <person name="Ng Z.Y."/>
            <person name="Tan G.Y.A."/>
        </authorList>
    </citation>
    <scope>NUCLEOTIDE SEQUENCE [LARGE SCALE GENOMIC DNA]</scope>
    <source>
        <strain evidence="3 4">TPS81</strain>
    </source>
</reference>
<proteinExistence type="predicted"/>
<dbReference type="AlphaFoldDB" id="A0A368T8E3"/>
<evidence type="ECO:0000256" key="1">
    <source>
        <dbReference type="SAM" id="Phobius"/>
    </source>
</evidence>